<comment type="caution">
    <text evidence="2">The sequence shown here is derived from an EMBL/GenBank/DDBJ whole genome shotgun (WGS) entry which is preliminary data.</text>
</comment>
<proteinExistence type="predicted"/>
<evidence type="ECO:0000313" key="2">
    <source>
        <dbReference type="EMBL" id="KAJ6256089.1"/>
    </source>
</evidence>
<dbReference type="EMBL" id="JAQGDS010000015">
    <property type="protein sequence ID" value="KAJ6256089.1"/>
    <property type="molecule type" value="Genomic_DNA"/>
</dbReference>
<feature type="compositionally biased region" description="Basic and acidic residues" evidence="1">
    <location>
        <begin position="28"/>
        <end position="50"/>
    </location>
</feature>
<evidence type="ECO:0000313" key="3">
    <source>
        <dbReference type="Proteomes" id="UP001221413"/>
    </source>
</evidence>
<dbReference type="Proteomes" id="UP001221413">
    <property type="component" value="Unassembled WGS sequence"/>
</dbReference>
<feature type="region of interest" description="Disordered" evidence="1">
    <location>
        <begin position="28"/>
        <end position="60"/>
    </location>
</feature>
<protein>
    <submittedName>
        <fullName evidence="2">Uncharacterized protein</fullName>
    </submittedName>
</protein>
<name>A0AAD6NFE6_DREDA</name>
<accession>A0AAD6NFE6</accession>
<dbReference type="AlphaFoldDB" id="A0AAD6NFE6"/>
<organism evidence="2 3">
    <name type="scientific">Drechslerella dactyloides</name>
    <name type="common">Nematode-trapping fungus</name>
    <name type="synonym">Arthrobotrys dactyloides</name>
    <dbReference type="NCBI Taxonomy" id="74499"/>
    <lineage>
        <taxon>Eukaryota</taxon>
        <taxon>Fungi</taxon>
        <taxon>Dikarya</taxon>
        <taxon>Ascomycota</taxon>
        <taxon>Pezizomycotina</taxon>
        <taxon>Orbiliomycetes</taxon>
        <taxon>Orbiliales</taxon>
        <taxon>Orbiliaceae</taxon>
        <taxon>Drechslerella</taxon>
    </lineage>
</organism>
<reference evidence="2" key="1">
    <citation type="submission" date="2023-01" db="EMBL/GenBank/DDBJ databases">
        <title>The chitinases involved in constricting ring structure development in the nematode-trapping fungus Drechslerella dactyloides.</title>
        <authorList>
            <person name="Wang R."/>
            <person name="Zhang L."/>
            <person name="Tang P."/>
            <person name="Li S."/>
            <person name="Liang L."/>
        </authorList>
    </citation>
    <scope>NUCLEOTIDE SEQUENCE</scope>
    <source>
        <strain evidence="2">YMF1.00031</strain>
    </source>
</reference>
<gene>
    <name evidence="2" type="ORF">Dda_9181</name>
</gene>
<keyword evidence="3" id="KW-1185">Reference proteome</keyword>
<evidence type="ECO:0000256" key="1">
    <source>
        <dbReference type="SAM" id="MobiDB-lite"/>
    </source>
</evidence>
<sequence>MKMMKNWRKAEKMWFKETGYNLERRGRAESEYKDDGWKDDQEGRRTREGTYRINPIADVD</sequence>